<organism evidence="3 4">
    <name type="scientific">Streptomyces smaragdinus</name>
    <dbReference type="NCBI Taxonomy" id="2585196"/>
    <lineage>
        <taxon>Bacteria</taxon>
        <taxon>Bacillati</taxon>
        <taxon>Actinomycetota</taxon>
        <taxon>Actinomycetes</taxon>
        <taxon>Kitasatosporales</taxon>
        <taxon>Streptomycetaceae</taxon>
        <taxon>Streptomyces</taxon>
    </lineage>
</organism>
<dbReference type="EMBL" id="WEGJ01000021">
    <property type="protein sequence ID" value="MQY14457.1"/>
    <property type="molecule type" value="Genomic_DNA"/>
</dbReference>
<dbReference type="Proteomes" id="UP000466345">
    <property type="component" value="Unassembled WGS sequence"/>
</dbReference>
<sequence>MTESANEDTARLEGVKSKKCNDDPPVDSISIPIEPDREISREPRVQKTCPWPEGTRISVGNCVIEPLRIIFWSDGRARFESRVATSSFGSGDVWVFYGGISLRDFNGATLWTSEKVVGPEMPGPGFQDWNHGFAFPVVFFDHINTARLNQMHC</sequence>
<evidence type="ECO:0000313" key="4">
    <source>
        <dbReference type="Proteomes" id="UP000466345"/>
    </source>
</evidence>
<protein>
    <recommendedName>
        <fullName evidence="2">DUF6294 domain-containing protein</fullName>
    </recommendedName>
</protein>
<dbReference type="AlphaFoldDB" id="A0A7K0CLU9"/>
<dbReference type="InterPro" id="IPR046261">
    <property type="entry name" value="DUF6294"/>
</dbReference>
<reference evidence="3 4" key="1">
    <citation type="submission" date="2019-10" db="EMBL/GenBank/DDBJ databases">
        <title>Streptomyces smaragdinus sp. nov. and Streptomyces fabii sp. nov., isolated from the gut of fungus growing-termite Macrotermes natalensis.</title>
        <authorList>
            <person name="Schwitalla J."/>
            <person name="Benndorf R."/>
            <person name="Martin K."/>
            <person name="De Beer W."/>
            <person name="Kaster A.-K."/>
            <person name="Vollmers J."/>
            <person name="Poulsen M."/>
            <person name="Beemelmanns C."/>
        </authorList>
    </citation>
    <scope>NUCLEOTIDE SEQUENCE [LARGE SCALE GENOMIC DNA]</scope>
    <source>
        <strain evidence="3 4">RB5</strain>
    </source>
</reference>
<name>A0A7K0CLU9_9ACTN</name>
<dbReference type="OrthoDB" id="4717007at2"/>
<feature type="compositionally biased region" description="Basic and acidic residues" evidence="1">
    <location>
        <begin position="8"/>
        <end position="22"/>
    </location>
</feature>
<feature type="domain" description="DUF6294" evidence="2">
    <location>
        <begin position="69"/>
        <end position="153"/>
    </location>
</feature>
<accession>A0A7K0CLU9</accession>
<evidence type="ECO:0000313" key="3">
    <source>
        <dbReference type="EMBL" id="MQY14457.1"/>
    </source>
</evidence>
<feature type="region of interest" description="Disordered" evidence="1">
    <location>
        <begin position="1"/>
        <end position="31"/>
    </location>
</feature>
<evidence type="ECO:0000259" key="2">
    <source>
        <dbReference type="Pfam" id="PF19811"/>
    </source>
</evidence>
<evidence type="ECO:0000256" key="1">
    <source>
        <dbReference type="SAM" id="MobiDB-lite"/>
    </source>
</evidence>
<keyword evidence="4" id="KW-1185">Reference proteome</keyword>
<proteinExistence type="predicted"/>
<gene>
    <name evidence="3" type="ORF">SRB5_46240</name>
</gene>
<comment type="caution">
    <text evidence="3">The sequence shown here is derived from an EMBL/GenBank/DDBJ whole genome shotgun (WGS) entry which is preliminary data.</text>
</comment>
<dbReference type="Pfam" id="PF19811">
    <property type="entry name" value="DUF6294"/>
    <property type="match status" value="1"/>
</dbReference>
<dbReference type="RefSeq" id="WP_153455147.1">
    <property type="nucleotide sequence ID" value="NZ_WEGJ01000021.1"/>
</dbReference>